<dbReference type="SMART" id="SM00826">
    <property type="entry name" value="PKS_DH"/>
    <property type="match status" value="1"/>
</dbReference>
<evidence type="ECO:0000256" key="1">
    <source>
        <dbReference type="SAM" id="MobiDB-lite"/>
    </source>
</evidence>
<name>A0ABU2K2C8_9ACTN</name>
<proteinExistence type="predicted"/>
<feature type="compositionally biased region" description="Polar residues" evidence="1">
    <location>
        <begin position="64"/>
        <end position="76"/>
    </location>
</feature>
<gene>
    <name evidence="3" type="ORF">RM844_33400</name>
</gene>
<keyword evidence="4" id="KW-1185">Reference proteome</keyword>
<feature type="compositionally biased region" description="Basic and acidic residues" evidence="1">
    <location>
        <begin position="43"/>
        <end position="54"/>
    </location>
</feature>
<accession>A0ABU2K2C8</accession>
<reference evidence="4" key="1">
    <citation type="submission" date="2023-07" db="EMBL/GenBank/DDBJ databases">
        <title>30 novel species of actinomycetes from the DSMZ collection.</title>
        <authorList>
            <person name="Nouioui I."/>
        </authorList>
    </citation>
    <scope>NUCLEOTIDE SEQUENCE [LARGE SCALE GENOMIC DNA]</scope>
    <source>
        <strain evidence="4">DSM 44915</strain>
    </source>
</reference>
<dbReference type="Pfam" id="PF21089">
    <property type="entry name" value="PKS_DH_N"/>
    <property type="match status" value="1"/>
</dbReference>
<dbReference type="InterPro" id="IPR049552">
    <property type="entry name" value="PKS_DH_N"/>
</dbReference>
<comment type="caution">
    <text evidence="3">The sequence shown here is derived from an EMBL/GenBank/DDBJ whole genome shotgun (WGS) entry which is preliminary data.</text>
</comment>
<dbReference type="EMBL" id="JAVREO010000323">
    <property type="protein sequence ID" value="MDT0271176.1"/>
    <property type="molecule type" value="Genomic_DNA"/>
</dbReference>
<feature type="domain" description="Polyketide/metazoan fatty acid synthase-like dehydratase" evidence="2">
    <location>
        <begin position="1"/>
        <end position="85"/>
    </location>
</feature>
<feature type="non-terminal residue" evidence="3">
    <location>
        <position position="85"/>
    </location>
</feature>
<feature type="region of interest" description="Disordered" evidence="1">
    <location>
        <begin position="43"/>
        <end position="85"/>
    </location>
</feature>
<evidence type="ECO:0000259" key="2">
    <source>
        <dbReference type="SMART" id="SM00826"/>
    </source>
</evidence>
<evidence type="ECO:0000313" key="4">
    <source>
        <dbReference type="Proteomes" id="UP001183410"/>
    </source>
</evidence>
<dbReference type="Gene3D" id="3.10.129.110">
    <property type="entry name" value="Polyketide synthase dehydratase"/>
    <property type="match status" value="1"/>
</dbReference>
<protein>
    <submittedName>
        <fullName evidence="3">Polyketide synthase dehydratase domain-containing protein</fullName>
    </submittedName>
</protein>
<dbReference type="InterPro" id="IPR042104">
    <property type="entry name" value="PKS_dehydratase_sf"/>
</dbReference>
<dbReference type="RefSeq" id="WP_311671163.1">
    <property type="nucleotide sequence ID" value="NZ_JAVREO010000323.1"/>
</dbReference>
<sequence>TGLVELALTAGDHIGSPTLAELMLHTPLTLTPHTTTDIQLRIQEPDPTNHERTLTIHSRPTPDTDWTQHATGTLTPHQPDHTEDP</sequence>
<dbReference type="Proteomes" id="UP001183410">
    <property type="component" value="Unassembled WGS sequence"/>
</dbReference>
<dbReference type="InterPro" id="IPR020807">
    <property type="entry name" value="PKS_DH"/>
</dbReference>
<feature type="non-terminal residue" evidence="3">
    <location>
        <position position="1"/>
    </location>
</feature>
<organism evidence="3 4">
    <name type="scientific">Streptomyces chisholmiae</name>
    <dbReference type="NCBI Taxonomy" id="3075540"/>
    <lineage>
        <taxon>Bacteria</taxon>
        <taxon>Bacillati</taxon>
        <taxon>Actinomycetota</taxon>
        <taxon>Actinomycetes</taxon>
        <taxon>Kitasatosporales</taxon>
        <taxon>Streptomycetaceae</taxon>
        <taxon>Streptomyces</taxon>
    </lineage>
</organism>
<evidence type="ECO:0000313" key="3">
    <source>
        <dbReference type="EMBL" id="MDT0271176.1"/>
    </source>
</evidence>